<keyword evidence="4 6" id="KW-1133">Transmembrane helix</keyword>
<evidence type="ECO:0000256" key="3">
    <source>
        <dbReference type="ARBA" id="ARBA00022692"/>
    </source>
</evidence>
<keyword evidence="8" id="KW-1185">Reference proteome</keyword>
<accession>A0ABS8FTP1</accession>
<feature type="transmembrane region" description="Helical" evidence="6">
    <location>
        <begin position="296"/>
        <end position="319"/>
    </location>
</feature>
<keyword evidence="3 6" id="KW-0812">Transmembrane</keyword>
<dbReference type="EMBL" id="JAJEQX010000003">
    <property type="protein sequence ID" value="MCC2253413.1"/>
    <property type="molecule type" value="Genomic_DNA"/>
</dbReference>
<feature type="transmembrane region" description="Helical" evidence="6">
    <location>
        <begin position="253"/>
        <end position="274"/>
    </location>
</feature>
<evidence type="ECO:0000256" key="4">
    <source>
        <dbReference type="ARBA" id="ARBA00022989"/>
    </source>
</evidence>
<feature type="transmembrane region" description="Helical" evidence="6">
    <location>
        <begin position="331"/>
        <end position="349"/>
    </location>
</feature>
<evidence type="ECO:0000256" key="2">
    <source>
        <dbReference type="ARBA" id="ARBA00022475"/>
    </source>
</evidence>
<sequence length="385" mass="41838">MSAVVLFIIFVICLVIAIPVSISLGIVSVLPYAFPYARITALGYIFSMLGAAGLFLIRADGSPRLALVCTAAGAVLNVFLDALFVYGFEWGIEGAAWATVIGQAVSAGIFVWYLLHFKSFPLFSDPAALSKKAERQEVSPVSKLQSQAESRSGRRECAFMPVPALTGRIIALGAGPMFNFLSQALVQILMNGALKTYGAQSIYGSETTLAVAGVANKVNTLAVAVFTGLANGMQPIISYNFGRKNYKRVIRTGQAVIGSVLAVSFLIFLCYQFFPRQITACFGSGDELYYEFAERYFRIFLMLIFLNGLLNSVGGFFSAQGKPWQSIALSFTRQIVMLPLLLSMLPRVMGLDGVLWSGPIADLVMACLAGVLFIRRIRELEQTEK</sequence>
<name>A0ABS8FTP1_9FIRM</name>
<dbReference type="InterPro" id="IPR051327">
    <property type="entry name" value="MATE_MepA_subfamily"/>
</dbReference>
<reference evidence="7 8" key="1">
    <citation type="submission" date="2021-10" db="EMBL/GenBank/DDBJ databases">
        <title>Anaerobic single-cell dispensing facilitates the cultivation of human gut bacteria.</title>
        <authorList>
            <person name="Afrizal A."/>
        </authorList>
    </citation>
    <scope>NUCLEOTIDE SEQUENCE [LARGE SCALE GENOMIC DNA]</scope>
    <source>
        <strain evidence="7 8">CLA-AA-H200</strain>
    </source>
</reference>
<keyword evidence="5 6" id="KW-0472">Membrane</keyword>
<proteinExistence type="predicted"/>
<gene>
    <name evidence="7" type="ORF">LKD70_02975</name>
</gene>
<evidence type="ECO:0000313" key="8">
    <source>
        <dbReference type="Proteomes" id="UP001198151"/>
    </source>
</evidence>
<feature type="transmembrane region" description="Helical" evidence="6">
    <location>
        <begin position="355"/>
        <end position="374"/>
    </location>
</feature>
<organism evidence="7 8">
    <name type="scientific">Ruminococcus turbiniformis</name>
    <dbReference type="NCBI Taxonomy" id="2881258"/>
    <lineage>
        <taxon>Bacteria</taxon>
        <taxon>Bacillati</taxon>
        <taxon>Bacillota</taxon>
        <taxon>Clostridia</taxon>
        <taxon>Eubacteriales</taxon>
        <taxon>Oscillospiraceae</taxon>
        <taxon>Ruminococcus</taxon>
    </lineage>
</organism>
<comment type="subcellular location">
    <subcellularLocation>
        <location evidence="1">Cell membrane</location>
        <topology evidence="1">Multi-pass membrane protein</topology>
    </subcellularLocation>
</comment>
<keyword evidence="2" id="KW-1003">Cell membrane</keyword>
<dbReference type="RefSeq" id="WP_227706561.1">
    <property type="nucleotide sequence ID" value="NZ_JAJEQX010000003.1"/>
</dbReference>
<feature type="transmembrane region" description="Helical" evidence="6">
    <location>
        <begin position="64"/>
        <end position="88"/>
    </location>
</feature>
<dbReference type="Proteomes" id="UP001198151">
    <property type="component" value="Unassembled WGS sequence"/>
</dbReference>
<feature type="transmembrane region" description="Helical" evidence="6">
    <location>
        <begin position="36"/>
        <end position="57"/>
    </location>
</feature>
<dbReference type="InterPro" id="IPR002528">
    <property type="entry name" value="MATE_fam"/>
</dbReference>
<feature type="transmembrane region" description="Helical" evidence="6">
    <location>
        <begin position="94"/>
        <end position="115"/>
    </location>
</feature>
<protein>
    <submittedName>
        <fullName evidence="7">Polysaccharide biosynthesis C-terminal domain-containing protein</fullName>
    </submittedName>
</protein>
<dbReference type="Pfam" id="PF01554">
    <property type="entry name" value="MatE"/>
    <property type="match status" value="1"/>
</dbReference>
<comment type="caution">
    <text evidence="7">The sequence shown here is derived from an EMBL/GenBank/DDBJ whole genome shotgun (WGS) entry which is preliminary data.</text>
</comment>
<evidence type="ECO:0000256" key="5">
    <source>
        <dbReference type="ARBA" id="ARBA00023136"/>
    </source>
</evidence>
<evidence type="ECO:0000256" key="6">
    <source>
        <dbReference type="SAM" id="Phobius"/>
    </source>
</evidence>
<evidence type="ECO:0000256" key="1">
    <source>
        <dbReference type="ARBA" id="ARBA00004651"/>
    </source>
</evidence>
<dbReference type="PANTHER" id="PTHR43823">
    <property type="entry name" value="SPORULATION PROTEIN YKVU"/>
    <property type="match status" value="1"/>
</dbReference>
<evidence type="ECO:0000313" key="7">
    <source>
        <dbReference type="EMBL" id="MCC2253413.1"/>
    </source>
</evidence>
<dbReference type="PANTHER" id="PTHR43823:SF3">
    <property type="entry name" value="MULTIDRUG EXPORT PROTEIN MEPA"/>
    <property type="match status" value="1"/>
</dbReference>
<feature type="transmembrane region" description="Helical" evidence="6">
    <location>
        <begin position="7"/>
        <end position="30"/>
    </location>
</feature>